<dbReference type="EMBL" id="DF968182">
    <property type="protein sequence ID" value="GAP43244.1"/>
    <property type="molecule type" value="Genomic_DNA"/>
</dbReference>
<feature type="binding site" evidence="6">
    <location>
        <position position="201"/>
    </location>
    <ligand>
        <name>a divalent metal cation</name>
        <dbReference type="ChEBI" id="CHEBI:60240"/>
        <label>2</label>
        <note>catalytic</note>
    </ligand>
</feature>
<keyword evidence="3 6" id="KW-0645">Protease</keyword>
<dbReference type="GO" id="GO:0070006">
    <property type="term" value="F:metalloaminopeptidase activity"/>
    <property type="evidence" value="ECO:0007669"/>
    <property type="project" value="UniProtKB-UniRule"/>
</dbReference>
<dbReference type="GO" id="GO:0006508">
    <property type="term" value="P:proteolysis"/>
    <property type="evidence" value="ECO:0007669"/>
    <property type="project" value="UniProtKB-KW"/>
</dbReference>
<dbReference type="InterPro" id="IPR036005">
    <property type="entry name" value="Creatinase/aminopeptidase-like"/>
</dbReference>
<evidence type="ECO:0000256" key="7">
    <source>
        <dbReference type="RuleBase" id="RU003653"/>
    </source>
</evidence>
<feature type="binding site" evidence="6">
    <location>
        <position position="105"/>
    </location>
    <ligand>
        <name>a divalent metal cation</name>
        <dbReference type="ChEBI" id="CHEBI:60240"/>
        <label>2</label>
        <note>catalytic</note>
    </ligand>
</feature>
<dbReference type="AlphaFoldDB" id="A0A0S7BRM4"/>
<organism evidence="9">
    <name type="scientific">Lentimicrobium saccharophilum</name>
    <dbReference type="NCBI Taxonomy" id="1678841"/>
    <lineage>
        <taxon>Bacteria</taxon>
        <taxon>Pseudomonadati</taxon>
        <taxon>Bacteroidota</taxon>
        <taxon>Bacteroidia</taxon>
        <taxon>Bacteroidales</taxon>
        <taxon>Lentimicrobiaceae</taxon>
        <taxon>Lentimicrobium</taxon>
    </lineage>
</organism>
<dbReference type="PANTHER" id="PTHR43330">
    <property type="entry name" value="METHIONINE AMINOPEPTIDASE"/>
    <property type="match status" value="1"/>
</dbReference>
<reference evidence="9" key="1">
    <citation type="journal article" date="2015" name="Genome Announc.">
        <title>Draft Genome Sequence of Bacteroidales Strain TBC1, a Novel Isolate from a Methanogenic Wastewater Treatment System.</title>
        <authorList>
            <person name="Tourlousse D.M."/>
            <person name="Matsuura N."/>
            <person name="Sun L."/>
            <person name="Toyonaga M."/>
            <person name="Kuroda K."/>
            <person name="Ohashi A."/>
            <person name="Cruz R."/>
            <person name="Yamaguchi T."/>
            <person name="Sekiguchi Y."/>
        </authorList>
    </citation>
    <scope>NUCLEOTIDE SEQUENCE [LARGE SCALE GENOMIC DNA]</scope>
    <source>
        <strain evidence="9">TBC1</strain>
    </source>
</reference>
<dbReference type="InterPro" id="IPR002467">
    <property type="entry name" value="Pept_M24A_MAP1"/>
</dbReference>
<feature type="binding site" evidence="6">
    <location>
        <position position="175"/>
    </location>
    <ligand>
        <name>substrate</name>
    </ligand>
</feature>
<feature type="binding site" evidence="6">
    <location>
        <position position="77"/>
    </location>
    <ligand>
        <name>substrate</name>
    </ligand>
</feature>
<dbReference type="RefSeq" id="WP_062040110.1">
    <property type="nucleotide sequence ID" value="NZ_DF968182.1"/>
</dbReference>
<evidence type="ECO:0000256" key="1">
    <source>
        <dbReference type="ARBA" id="ARBA00002521"/>
    </source>
</evidence>
<sequence length="259" mass="28273">MIYYKTDEEIELIRLSSLLVGKTLAEVARHIQPGITTASLDKVAETFIRDHGAVPGFKGYGGFPGTLCVSVNDVVVHGIPGNQVLKDGDLVSVDCGVILNGFYGDSAYSFAVGNVTEEVQLLMERTKKSLYLGIEAAKAGKRTGDIGFEIQAYVEQFGYSVVRDLVGHGLGRHLHEKPEVPNFGKRGVGTMLQPGLVICIEPMINLGRRQVSQDKDGWTIRTADRKPSAHFEHAIAIREGSTDILSSFDEIEKVLESKK</sequence>
<name>A0A0S7BRM4_9BACT</name>
<evidence type="ECO:0000256" key="3">
    <source>
        <dbReference type="ARBA" id="ARBA00022670"/>
    </source>
</evidence>
<comment type="function">
    <text evidence="1 6">Removes the N-terminal methionine from nascent proteins. The N-terminal methionine is often cleaved when the second residue in the primary sequence is small and uncharged (Met-Ala-, Cys, Gly, Pro, Ser, Thr, or Val). Requires deformylation of the N(alpha)-formylated initiator methionine before it can be hydrolyzed.</text>
</comment>
<dbReference type="HAMAP" id="MF_01974">
    <property type="entry name" value="MetAP_1"/>
    <property type="match status" value="1"/>
</dbReference>
<feature type="domain" description="Peptidase M24" evidence="8">
    <location>
        <begin position="11"/>
        <end position="239"/>
    </location>
</feature>
<comment type="cofactor">
    <cofactor evidence="6">
        <name>Co(2+)</name>
        <dbReference type="ChEBI" id="CHEBI:48828"/>
    </cofactor>
    <cofactor evidence="6">
        <name>Zn(2+)</name>
        <dbReference type="ChEBI" id="CHEBI:29105"/>
    </cofactor>
    <cofactor evidence="6">
        <name>Mn(2+)</name>
        <dbReference type="ChEBI" id="CHEBI:29035"/>
    </cofactor>
    <cofactor evidence="6">
        <name>Fe(2+)</name>
        <dbReference type="ChEBI" id="CHEBI:29033"/>
    </cofactor>
    <text evidence="6">Binds 2 divalent metal cations per subunit. Has a high-affinity and a low affinity metal-binding site. The true nature of the physiological cofactor is under debate. The enzyme is active with cobalt, zinc, manganese or divalent iron ions. Most likely, methionine aminopeptidases function as mononuclear Fe(2+)-metalloproteases under physiological conditions, and the catalytically relevant metal-binding site has been assigned to the histidine-containing high-affinity site.</text>
</comment>
<feature type="binding site" evidence="6">
    <location>
        <position position="168"/>
    </location>
    <ligand>
        <name>a divalent metal cation</name>
        <dbReference type="ChEBI" id="CHEBI:60240"/>
        <label>2</label>
        <note>catalytic</note>
    </ligand>
</feature>
<dbReference type="GO" id="GO:0004239">
    <property type="term" value="F:initiator methionyl aminopeptidase activity"/>
    <property type="evidence" value="ECO:0007669"/>
    <property type="project" value="UniProtKB-UniRule"/>
</dbReference>
<keyword evidence="5 6" id="KW-0378">Hydrolase</keyword>
<evidence type="ECO:0000256" key="2">
    <source>
        <dbReference type="ARBA" id="ARBA00022438"/>
    </source>
</evidence>
<evidence type="ECO:0000256" key="4">
    <source>
        <dbReference type="ARBA" id="ARBA00022723"/>
    </source>
</evidence>
<protein>
    <recommendedName>
        <fullName evidence="6 7">Methionine aminopeptidase</fullName>
        <shortName evidence="6">MAP</shortName>
        <shortName evidence="6">MetAP</shortName>
        <ecNumber evidence="6 7">3.4.11.18</ecNumber>
    </recommendedName>
    <alternativeName>
        <fullName evidence="6">Peptidase M</fullName>
    </alternativeName>
</protein>
<dbReference type="OrthoDB" id="9802055at2"/>
<dbReference type="InterPro" id="IPR000994">
    <property type="entry name" value="Pept_M24"/>
</dbReference>
<feature type="binding site" evidence="6">
    <location>
        <position position="232"/>
    </location>
    <ligand>
        <name>a divalent metal cation</name>
        <dbReference type="ChEBI" id="CHEBI:60240"/>
        <label>2</label>
        <note>catalytic</note>
    </ligand>
</feature>
<dbReference type="NCBIfam" id="TIGR00500">
    <property type="entry name" value="met_pdase_I"/>
    <property type="match status" value="1"/>
</dbReference>
<comment type="catalytic activity">
    <reaction evidence="6 7">
        <text>Release of N-terminal amino acids, preferentially methionine, from peptides and arylamides.</text>
        <dbReference type="EC" id="3.4.11.18"/>
    </reaction>
</comment>
<evidence type="ECO:0000259" key="8">
    <source>
        <dbReference type="Pfam" id="PF00557"/>
    </source>
</evidence>
<dbReference type="PRINTS" id="PR00599">
    <property type="entry name" value="MAPEPTIDASE"/>
</dbReference>
<dbReference type="Proteomes" id="UP000053091">
    <property type="component" value="Unassembled WGS sequence"/>
</dbReference>
<dbReference type="Pfam" id="PF00557">
    <property type="entry name" value="Peptidase_M24"/>
    <property type="match status" value="1"/>
</dbReference>
<dbReference type="GO" id="GO:0046872">
    <property type="term" value="F:metal ion binding"/>
    <property type="evidence" value="ECO:0007669"/>
    <property type="project" value="UniProtKB-UniRule"/>
</dbReference>
<evidence type="ECO:0000256" key="6">
    <source>
        <dbReference type="HAMAP-Rule" id="MF_01974"/>
    </source>
</evidence>
<keyword evidence="4 6" id="KW-0479">Metal-binding</keyword>
<dbReference type="PANTHER" id="PTHR43330:SF27">
    <property type="entry name" value="METHIONINE AMINOPEPTIDASE"/>
    <property type="match status" value="1"/>
</dbReference>
<gene>
    <name evidence="6" type="primary">map</name>
    <name evidence="9" type="ORF">TBC1_111394</name>
</gene>
<comment type="subunit">
    <text evidence="6">Monomer.</text>
</comment>
<dbReference type="GO" id="GO:0005829">
    <property type="term" value="C:cytosol"/>
    <property type="evidence" value="ECO:0007669"/>
    <property type="project" value="TreeGrafter"/>
</dbReference>
<dbReference type="Gene3D" id="3.90.230.10">
    <property type="entry name" value="Creatinase/methionine aminopeptidase superfamily"/>
    <property type="match status" value="1"/>
</dbReference>
<evidence type="ECO:0000256" key="5">
    <source>
        <dbReference type="ARBA" id="ARBA00022801"/>
    </source>
</evidence>
<evidence type="ECO:0000313" key="10">
    <source>
        <dbReference type="Proteomes" id="UP000053091"/>
    </source>
</evidence>
<dbReference type="SUPFAM" id="SSF55920">
    <property type="entry name" value="Creatinase/aminopeptidase"/>
    <property type="match status" value="1"/>
</dbReference>
<evidence type="ECO:0000313" key="9">
    <source>
        <dbReference type="EMBL" id="GAP43244.1"/>
    </source>
</evidence>
<dbReference type="PATRIC" id="fig|1678841.3.peg.1567"/>
<feature type="binding site" evidence="6">
    <location>
        <position position="105"/>
    </location>
    <ligand>
        <name>a divalent metal cation</name>
        <dbReference type="ChEBI" id="CHEBI:60240"/>
        <label>1</label>
    </ligand>
</feature>
<dbReference type="InterPro" id="IPR001714">
    <property type="entry name" value="Pept_M24_MAP"/>
</dbReference>
<accession>A0A0S7BRM4</accession>
<feature type="binding site" evidence="6">
    <location>
        <position position="94"/>
    </location>
    <ligand>
        <name>a divalent metal cation</name>
        <dbReference type="ChEBI" id="CHEBI:60240"/>
        <label>1</label>
    </ligand>
</feature>
<keyword evidence="10" id="KW-1185">Reference proteome</keyword>
<keyword evidence="2 6" id="KW-0031">Aminopeptidase</keyword>
<dbReference type="STRING" id="1678841.TBC1_111394"/>
<comment type="similarity">
    <text evidence="6">Belongs to the peptidase M24A family. Methionine aminopeptidase type 1 subfamily.</text>
</comment>
<feature type="binding site" evidence="6">
    <location>
        <position position="232"/>
    </location>
    <ligand>
        <name>a divalent metal cation</name>
        <dbReference type="ChEBI" id="CHEBI:60240"/>
        <label>1</label>
    </ligand>
</feature>
<proteinExistence type="inferred from homology"/>
<dbReference type="EC" id="3.4.11.18" evidence="6 7"/>
<dbReference type="CDD" id="cd01086">
    <property type="entry name" value="MetAP1"/>
    <property type="match status" value="1"/>
</dbReference>